<sequence length="117" mass="12688">MFKRLLLLSLIVLTPVQSWAVLDMRGKQSNTVIERVEVAPQLVVHPCHQDVQNGSEVTSSVQTDSAGCNSCTLCMAFGLLPTSNPALVADVFTQRFYAPHKTILSADIAALIKPPIL</sequence>
<dbReference type="RefSeq" id="WP_173942616.1">
    <property type="nucleotide sequence ID" value="NZ_CBCSCD010000001.1"/>
</dbReference>
<feature type="signal peptide" evidence="1">
    <location>
        <begin position="1"/>
        <end position="20"/>
    </location>
</feature>
<proteinExistence type="predicted"/>
<gene>
    <name evidence="2" type="ORF">DCO16_04930</name>
</gene>
<evidence type="ECO:0000256" key="1">
    <source>
        <dbReference type="SAM" id="SignalP"/>
    </source>
</evidence>
<evidence type="ECO:0008006" key="4">
    <source>
        <dbReference type="Google" id="ProtNLM"/>
    </source>
</evidence>
<organism evidence="2 3">
    <name type="scientific">Polynucleobacter antarcticus</name>
    <dbReference type="NCBI Taxonomy" id="1743162"/>
    <lineage>
        <taxon>Bacteria</taxon>
        <taxon>Pseudomonadati</taxon>
        <taxon>Pseudomonadota</taxon>
        <taxon>Betaproteobacteria</taxon>
        <taxon>Burkholderiales</taxon>
        <taxon>Burkholderiaceae</taxon>
        <taxon>Polynucleobacter</taxon>
    </lineage>
</organism>
<protein>
    <recommendedName>
        <fullName evidence="4">DUF2946 domain-containing protein</fullName>
    </recommendedName>
</protein>
<keyword evidence="1" id="KW-0732">Signal</keyword>
<dbReference type="Proteomes" id="UP000500806">
    <property type="component" value="Chromosome"/>
</dbReference>
<feature type="chain" id="PRO_5026945370" description="DUF2946 domain-containing protein" evidence="1">
    <location>
        <begin position="21"/>
        <end position="117"/>
    </location>
</feature>
<reference evidence="2 3" key="1">
    <citation type="submission" date="2018-04" db="EMBL/GenBank/DDBJ databases">
        <title>Polynucleobacter sp. LimPoW16 genome.</title>
        <authorList>
            <person name="Hahn M.W."/>
        </authorList>
    </citation>
    <scope>NUCLEOTIDE SEQUENCE [LARGE SCALE GENOMIC DNA]</scope>
    <source>
        <strain evidence="2 3">LimPoW16</strain>
    </source>
</reference>
<evidence type="ECO:0000313" key="2">
    <source>
        <dbReference type="EMBL" id="QKM62463.1"/>
    </source>
</evidence>
<dbReference type="AlphaFoldDB" id="A0A6M9Q2E1"/>
<accession>A0A6M9Q2E1</accession>
<name>A0A6M9Q2E1_9BURK</name>
<dbReference type="KEGG" id="pani:DCO16_04930"/>
<dbReference type="EMBL" id="CP028941">
    <property type="protein sequence ID" value="QKM62463.1"/>
    <property type="molecule type" value="Genomic_DNA"/>
</dbReference>
<keyword evidence="3" id="KW-1185">Reference proteome</keyword>
<evidence type="ECO:0000313" key="3">
    <source>
        <dbReference type="Proteomes" id="UP000500806"/>
    </source>
</evidence>